<feature type="transmembrane region" description="Helical" evidence="9">
    <location>
        <begin position="174"/>
        <end position="193"/>
    </location>
</feature>
<feature type="transmembrane region" description="Helical" evidence="9">
    <location>
        <begin position="395"/>
        <end position="415"/>
    </location>
</feature>
<feature type="transmembrane region" description="Helical" evidence="9">
    <location>
        <begin position="242"/>
        <end position="265"/>
    </location>
</feature>
<feature type="region of interest" description="Disordered" evidence="8">
    <location>
        <begin position="1"/>
        <end position="21"/>
    </location>
</feature>
<dbReference type="AlphaFoldDB" id="K0KM91"/>
<feature type="transmembrane region" description="Helical" evidence="9">
    <location>
        <begin position="101"/>
        <end position="119"/>
    </location>
</feature>
<evidence type="ECO:0000256" key="4">
    <source>
        <dbReference type="ARBA" id="ARBA00022692"/>
    </source>
</evidence>
<protein>
    <submittedName>
        <fullName evidence="10">Vitamin B6 transporter TPN1</fullName>
    </submittedName>
</protein>
<gene>
    <name evidence="10" type="primary">TPN1</name>
    <name evidence="10" type="ORF">BN7_1777</name>
</gene>
<dbReference type="InterPro" id="IPR026030">
    <property type="entry name" value="Pur-cyt_permease_Fcy2/21/22"/>
</dbReference>
<organism evidence="10 11">
    <name type="scientific">Wickerhamomyces ciferrii (strain ATCC 14091 / BCRC 22168 / CBS 111 / JCM 3599 / NBRC 0793 / NRRL Y-1031 F-60-10)</name>
    <name type="common">Yeast</name>
    <name type="synonym">Pichia ciferrii</name>
    <dbReference type="NCBI Taxonomy" id="1206466"/>
    <lineage>
        <taxon>Eukaryota</taxon>
        <taxon>Fungi</taxon>
        <taxon>Dikarya</taxon>
        <taxon>Ascomycota</taxon>
        <taxon>Saccharomycotina</taxon>
        <taxon>Saccharomycetes</taxon>
        <taxon>Phaffomycetales</taxon>
        <taxon>Wickerhamomycetaceae</taxon>
        <taxon>Wickerhamomyces</taxon>
    </lineage>
</organism>
<feature type="compositionally biased region" description="Polar residues" evidence="8">
    <location>
        <begin position="12"/>
        <end position="21"/>
    </location>
</feature>
<evidence type="ECO:0000256" key="9">
    <source>
        <dbReference type="SAM" id="Phobius"/>
    </source>
</evidence>
<dbReference type="PANTHER" id="PTHR31806:SF17">
    <property type="entry name" value="VITAMIN B6 TRANSPORTER TPN1"/>
    <property type="match status" value="1"/>
</dbReference>
<comment type="caution">
    <text evidence="10">The sequence shown here is derived from an EMBL/GenBank/DDBJ whole genome shotgun (WGS) entry which is preliminary data.</text>
</comment>
<evidence type="ECO:0000313" key="11">
    <source>
        <dbReference type="Proteomes" id="UP000009328"/>
    </source>
</evidence>
<feature type="transmembrane region" description="Helical" evidence="9">
    <location>
        <begin position="514"/>
        <end position="533"/>
    </location>
</feature>
<evidence type="ECO:0000256" key="8">
    <source>
        <dbReference type="SAM" id="MobiDB-lite"/>
    </source>
</evidence>
<evidence type="ECO:0000256" key="5">
    <source>
        <dbReference type="ARBA" id="ARBA00022989"/>
    </source>
</evidence>
<sequence length="540" mass="60271">MAKEDFVEEILTDSTSTKQQPNLKPWSLLQKYSKKLDSLGVETRGIERIQPWERSTNKWTQFISVIGFWFSAAGGLSSMSTFILSATLFELNFKQALTSGMIAQLLGCAIAGYCATMGPRSGCRQMVTARYLFGWWFVKFVALIGCLGVVGWSIVNCVVGGQILASVSNDKVPLYIGIVIVAILSFMVAIFGIKQLLRVEKFIAIPVTIAFVLLYISSSNKFHLLQTFDNSEIASQTLKGNYLSFFSLAYAVTGTWGTITSDYYILFPETTPSYQVFLLTFLGIGIPTTFVGILGTCLSVLAMVEPGFETAYEDHGMGGLLHQGFSRWNGFGKFCTIILLLSLIANNIINTYSAAFSLQLTAVWFAKIPRWLWAIIITAVYLVCALVGRDHFSTILGNFLPMIGYWISMYFIMLLEENTIFRKFFLHLYIKEFPVNEEEKIANSSHNVEKVPLGLRSRKQNYNWDAWNNYGVLTHGYAAFIAFLCGVVGAVLGMAQAYYIGVIARNFGEFGGDLAMWLTMGISGIVYPPLRYLELKKCGR</sequence>
<evidence type="ECO:0000313" key="10">
    <source>
        <dbReference type="EMBL" id="CCH42233.1"/>
    </source>
</evidence>
<dbReference type="GO" id="GO:0005886">
    <property type="term" value="C:plasma membrane"/>
    <property type="evidence" value="ECO:0007669"/>
    <property type="project" value="TreeGrafter"/>
</dbReference>
<proteinExistence type="inferred from homology"/>
<dbReference type="Pfam" id="PF02133">
    <property type="entry name" value="Transp_cyt_pur"/>
    <property type="match status" value="1"/>
</dbReference>
<feature type="transmembrane region" description="Helical" evidence="9">
    <location>
        <begin position="202"/>
        <end position="222"/>
    </location>
</feature>
<keyword evidence="11" id="KW-1185">Reference proteome</keyword>
<feature type="compositionally biased region" description="Acidic residues" evidence="8">
    <location>
        <begin position="1"/>
        <end position="11"/>
    </location>
</feature>
<dbReference type="STRING" id="1206466.K0KM91"/>
<comment type="subcellular location">
    <subcellularLocation>
        <location evidence="1">Membrane</location>
        <topology evidence="1">Multi-pass membrane protein</topology>
    </subcellularLocation>
</comment>
<keyword evidence="4 9" id="KW-0812">Transmembrane</keyword>
<feature type="transmembrane region" description="Helical" evidence="9">
    <location>
        <begin position="131"/>
        <end position="154"/>
    </location>
</feature>
<evidence type="ECO:0000256" key="1">
    <source>
        <dbReference type="ARBA" id="ARBA00004141"/>
    </source>
</evidence>
<accession>K0KM91</accession>
<evidence type="ECO:0000256" key="2">
    <source>
        <dbReference type="ARBA" id="ARBA00008974"/>
    </source>
</evidence>
<feature type="transmembrane region" description="Helical" evidence="9">
    <location>
        <begin position="62"/>
        <end position="89"/>
    </location>
</feature>
<evidence type="ECO:0000256" key="7">
    <source>
        <dbReference type="PIRNR" id="PIRNR002744"/>
    </source>
</evidence>
<keyword evidence="5 9" id="KW-1133">Transmembrane helix</keyword>
<dbReference type="GO" id="GO:0022857">
    <property type="term" value="F:transmembrane transporter activity"/>
    <property type="evidence" value="ECO:0007669"/>
    <property type="project" value="InterPro"/>
</dbReference>
<dbReference type="Proteomes" id="UP000009328">
    <property type="component" value="Unassembled WGS sequence"/>
</dbReference>
<comment type="similarity">
    <text evidence="2 7">Belongs to the purine-cytosine permease (2.A.39) family.</text>
</comment>
<dbReference type="Gene3D" id="1.10.4160.10">
    <property type="entry name" value="Hydantoin permease"/>
    <property type="match status" value="1"/>
</dbReference>
<keyword evidence="3 7" id="KW-0813">Transport</keyword>
<dbReference type="EMBL" id="CAIF01000039">
    <property type="protein sequence ID" value="CCH42233.1"/>
    <property type="molecule type" value="Genomic_DNA"/>
</dbReference>
<feature type="transmembrane region" description="Helical" evidence="9">
    <location>
        <begin position="477"/>
        <end position="502"/>
    </location>
</feature>
<dbReference type="GO" id="GO:0000329">
    <property type="term" value="C:fungal-type vacuole membrane"/>
    <property type="evidence" value="ECO:0007669"/>
    <property type="project" value="TreeGrafter"/>
</dbReference>
<evidence type="ECO:0000256" key="6">
    <source>
        <dbReference type="ARBA" id="ARBA00023136"/>
    </source>
</evidence>
<dbReference type="HOGENOM" id="CLU_026016_2_1_1"/>
<feature type="transmembrane region" description="Helical" evidence="9">
    <location>
        <begin position="277"/>
        <end position="304"/>
    </location>
</feature>
<dbReference type="eggNOG" id="ENOG502QR29">
    <property type="taxonomic scope" value="Eukaryota"/>
</dbReference>
<dbReference type="InterPro" id="IPR001248">
    <property type="entry name" value="Pur-cyt_permease"/>
</dbReference>
<dbReference type="InParanoid" id="K0KM91"/>
<dbReference type="FunCoup" id="K0KM91">
    <property type="interactions" value="48"/>
</dbReference>
<dbReference type="PANTHER" id="PTHR31806">
    <property type="entry name" value="PURINE-CYTOSINE PERMEASE FCY2-RELATED"/>
    <property type="match status" value="1"/>
</dbReference>
<dbReference type="PIRSF" id="PIRSF002744">
    <property type="entry name" value="Pur-cyt_permease"/>
    <property type="match status" value="1"/>
</dbReference>
<feature type="transmembrane region" description="Helical" evidence="9">
    <location>
        <begin position="330"/>
        <end position="349"/>
    </location>
</feature>
<keyword evidence="6 7" id="KW-0472">Membrane</keyword>
<evidence type="ECO:0000256" key="3">
    <source>
        <dbReference type="ARBA" id="ARBA00022448"/>
    </source>
</evidence>
<reference evidence="10 11" key="1">
    <citation type="journal article" date="2012" name="Eukaryot. Cell">
        <title>Draft genome sequence of Wickerhamomyces ciferrii NRRL Y-1031 F-60-10.</title>
        <authorList>
            <person name="Schneider J."/>
            <person name="Andrea H."/>
            <person name="Blom J."/>
            <person name="Jaenicke S."/>
            <person name="Ruckert C."/>
            <person name="Schorsch C."/>
            <person name="Szczepanowski R."/>
            <person name="Farwick M."/>
            <person name="Goesmann A."/>
            <person name="Puhler A."/>
            <person name="Schaffer S."/>
            <person name="Tauch A."/>
            <person name="Kohler T."/>
            <person name="Brinkrolf K."/>
        </authorList>
    </citation>
    <scope>NUCLEOTIDE SEQUENCE [LARGE SCALE GENOMIC DNA]</scope>
    <source>
        <strain evidence="11">ATCC 14091 / BCRC 22168 / CBS 111 / JCM 3599 / NBRC 0793 / NRRL Y-1031 F-60-10</strain>
    </source>
</reference>
<name>K0KM91_WICCF</name>
<feature type="transmembrane region" description="Helical" evidence="9">
    <location>
        <begin position="370"/>
        <end position="389"/>
    </location>
</feature>